<dbReference type="Gene3D" id="3.40.630.30">
    <property type="match status" value="1"/>
</dbReference>
<dbReference type="OrthoDB" id="1120671at2"/>
<dbReference type="InterPro" id="IPR000182">
    <property type="entry name" value="GNAT_dom"/>
</dbReference>
<accession>F0RZA0</accession>
<dbReference type="Proteomes" id="UP000008466">
    <property type="component" value="Chromosome"/>
</dbReference>
<dbReference type="InterPro" id="IPR016181">
    <property type="entry name" value="Acyl_CoA_acyltransferase"/>
</dbReference>
<dbReference type="eggNOG" id="COG1247">
    <property type="taxonomic scope" value="Bacteria"/>
</dbReference>
<dbReference type="HOGENOM" id="CLU_074296_2_0_12"/>
<evidence type="ECO:0000259" key="1">
    <source>
        <dbReference type="PROSITE" id="PS51186"/>
    </source>
</evidence>
<feature type="domain" description="N-acetyltransferase" evidence="1">
    <location>
        <begin position="106"/>
        <end position="253"/>
    </location>
</feature>
<protein>
    <submittedName>
        <fullName evidence="2">GCN5-related N-acetyltransferase</fullName>
    </submittedName>
</protein>
<dbReference type="PANTHER" id="PTHR31143">
    <property type="match status" value="1"/>
</dbReference>
<gene>
    <name evidence="2" type="ordered locus">SpiBuddy_1556</name>
</gene>
<keyword evidence="2" id="KW-0808">Transferase</keyword>
<dbReference type="SUPFAM" id="SSF55729">
    <property type="entry name" value="Acyl-CoA N-acyltransferases (Nat)"/>
    <property type="match status" value="1"/>
</dbReference>
<dbReference type="KEGG" id="sbu:SpiBuddy_1556"/>
<evidence type="ECO:0000313" key="2">
    <source>
        <dbReference type="EMBL" id="ADY13381.1"/>
    </source>
</evidence>
<dbReference type="InterPro" id="IPR042573">
    <property type="entry name" value="GNAT_acetyltra_N"/>
</dbReference>
<organism evidence="2 3">
    <name type="scientific">Sphaerochaeta globosa (strain ATCC BAA-1886 / DSM 22777 / Buddy)</name>
    <name type="common">Spirochaeta sp. (strain Buddy)</name>
    <dbReference type="NCBI Taxonomy" id="158189"/>
    <lineage>
        <taxon>Bacteria</taxon>
        <taxon>Pseudomonadati</taxon>
        <taxon>Spirochaetota</taxon>
        <taxon>Spirochaetia</taxon>
        <taxon>Spirochaetales</taxon>
        <taxon>Sphaerochaetaceae</taxon>
        <taxon>Sphaerochaeta</taxon>
    </lineage>
</organism>
<dbReference type="Pfam" id="PF12746">
    <property type="entry name" value="GNAT_acetyltran"/>
    <property type="match status" value="1"/>
</dbReference>
<evidence type="ECO:0000313" key="3">
    <source>
        <dbReference type="Proteomes" id="UP000008466"/>
    </source>
</evidence>
<dbReference type="PROSITE" id="PS51186">
    <property type="entry name" value="GNAT"/>
    <property type="match status" value="1"/>
</dbReference>
<dbReference type="InterPro" id="IPR027365">
    <property type="entry name" value="GNAT_acetyltra_YdfB-like"/>
</dbReference>
<reference evidence="3" key="1">
    <citation type="submission" date="2011-02" db="EMBL/GenBank/DDBJ databases">
        <title>Complete sequence of Spirochaeta sp. Buddy.</title>
        <authorList>
            <person name="Lucas S."/>
            <person name="Copeland A."/>
            <person name="Lapidus A."/>
            <person name="Cheng J.-F."/>
            <person name="Goodwin L."/>
            <person name="Pitluck S."/>
            <person name="Zeytun A."/>
            <person name="Detter J.C."/>
            <person name="Han C."/>
            <person name="Tapia R."/>
            <person name="Land M."/>
            <person name="Hauser L."/>
            <person name="Kyrpides N."/>
            <person name="Ivanova N."/>
            <person name="Mikhailova N."/>
            <person name="Pagani I."/>
            <person name="Ritalahti K.M."/>
            <person name="Loeffler F.E."/>
            <person name="Woyke T."/>
        </authorList>
    </citation>
    <scope>NUCLEOTIDE SEQUENCE [LARGE SCALE GENOMIC DNA]</scope>
    <source>
        <strain evidence="3">ATCC BAA-1886 / DSM 22777 / Buddy</strain>
    </source>
</reference>
<dbReference type="STRING" id="158189.SpiBuddy_1556"/>
<dbReference type="RefSeq" id="WP_013607231.1">
    <property type="nucleotide sequence ID" value="NC_015152.1"/>
</dbReference>
<sequence length="253" mass="28065">MDNLKNPNNAKALFTGKKSNFFEACLSSGMGSVYADSFEHPRSAIASIGDFALLGGEPSEALLRDFSAMQGEKFLILVGPDQPWNDLIETVYGSRAHAITRYALKKDEQSFTISSLQKIVDSLKEDYVLRAIDESLYHQCLSESWSKDLVALFTTYDQYAAHGLGFCALKDGKIVSGASSYYSYESGIEIEVDTHPEYRKQGLAAACCAQLILCCVQRGIFPSWDAHTTTSLHLAQKLGYHFDYAYTAYEIHS</sequence>
<dbReference type="AlphaFoldDB" id="F0RZA0"/>
<dbReference type="EMBL" id="CP002541">
    <property type="protein sequence ID" value="ADY13381.1"/>
    <property type="molecule type" value="Genomic_DNA"/>
</dbReference>
<dbReference type="GO" id="GO:0016747">
    <property type="term" value="F:acyltransferase activity, transferring groups other than amino-acyl groups"/>
    <property type="evidence" value="ECO:0007669"/>
    <property type="project" value="InterPro"/>
</dbReference>
<dbReference type="PANTHER" id="PTHR31143:SF2">
    <property type="entry name" value="FR47-LIKE DOMAIN-CONTAINING PROTEIN-RELATED"/>
    <property type="match status" value="1"/>
</dbReference>
<keyword evidence="3" id="KW-1185">Reference proteome</keyword>
<proteinExistence type="predicted"/>
<dbReference type="CDD" id="cd04301">
    <property type="entry name" value="NAT_SF"/>
    <property type="match status" value="1"/>
</dbReference>
<dbReference type="Gene3D" id="3.40.630.110">
    <property type="entry name" value="GNAT acetyltransferase-like"/>
    <property type="match status" value="1"/>
</dbReference>
<name>F0RZA0_SPHGB</name>